<dbReference type="Pfam" id="PF25150">
    <property type="entry name" value="TPR_Trm732"/>
    <property type="match status" value="1"/>
</dbReference>
<sequence length="1445" mass="159222">MDVAMSDAIPSSRETPQLLEEDALRHIARHVKSHIPGNTDANINEESFKLISLFEDVLRTCSSNTLDAGHRVAAWNALCALIDQTIDSQYENVRLILWQAEIWNRGLRLYLDHSHNARPKSSKQLLASLSNVLRKSEGATWIGDLKDQLSIHVVGAVSAKEVHRDSKAYLLLLTHVLSKNIITLDVVLSQMTAINQSTEPKNQVQNLLCSVFRWTTRGDFGSIIGQLTAVILDKLEKVPSTQTSSTTPESANASVPIWSAPLHETLGQNIENTEAYRSHIFPVLFKRSLPQYAAFLQQLGLKQLFSSEQIPGNENTQEMLYAALQTGKSLGLIEETTGDDIVLETNRLLVPIQFIAILISSDDRNARLAGLSLFIASLSPTRPFHASVLEQLKQSLSHLHADTDAFFRSELFSLTQRMFDRMRAATAHLAKAKSLDAQASLQGHKNFVDWYIRFLAWELRPTSSYQRHISALKCLALLLRSGVDGSIAQDNLSKSASGNGQWPFEMTVVDAGLHRLLLDLLMDPYDDVRQTSAGILELCNSRASASPLSTSGDFDATKERAIAMMLSSGRADHADGVAYLHSLSYVLAGSPENRHTVLSALLDKTEEMLRVADDDLAKAVEKFPLHGLLTSLRYVILRGDFTADIYPGLHDRVQALLQHVWKVVRPTLCDDAPEGHMPDEMDDVPDISSKDILSYCWRSLKEASLLLGTMLSPAILKTCTSPDFKPSMFELCFTQLAELRHRGAFSTVAQTWTTCCSLMESNDSSLGLSTWYERTIGLLQRSLTINTRRSAGLPSLLCGILIADRSGFLFKRAFAEFEQIAREVVDSDHAQEGSLPQVHAMNCMKDVLKNTRLAEKSEQYVPIALRLAADSLRSEAWAIRNCGLMLFRAVIDRLLGTNDAYVEDEVATKRRVDFEHHHDLLELVIGLLSTEPASTLPGEGARNEGVFPALQLLQRAQMPESKRIEVQTAVFALTSSPSWHVRDKAARTFASFVPIETTDATVEQLLAGPSSDHNALHGSLLCATYLIRRLKAKISPLDTFVPEYGRLAAVAERCKELVAAAEWLRTDESCLYTSITFVDVEDSMQALETVLSGEQRAKAEIPHFTVGSSITLEGDRAGQVLSGIGHLSEAQAIEHLSTQTAADRWLEQRAKHLEHQVSLTNTVDATLLSALEEWARATQSALKDNSMFSTQAAVNALSSLNQTWPQLAQIPSAGPLLRLLCFSVYDLLNDDDEDIRLTAAHSACRIFNADGGHNTPLVPLVAAQKLADLMARRWLEAADLFEVAVERAFGGLEPNVGDQLATFEKGEHALFAEEKQNLYVDEARETRVWAEVARGLAVSAAQGKMLDAVARWAVEGVSTLRAKFETSVDGPLGWSSTDDAFLLGLRVVHAAGVVLRYAAQGFEASVDIAELKDGLNVLLEAAKARGGNVLWVREIEGTVAKCSQQ</sequence>
<dbReference type="Pfam" id="PF10350">
    <property type="entry name" value="DUF2428"/>
    <property type="match status" value="1"/>
</dbReference>
<protein>
    <recommendedName>
        <fullName evidence="8">DUF2428 domain-containing protein</fullName>
    </recommendedName>
</protein>
<dbReference type="SUPFAM" id="SSF48371">
    <property type="entry name" value="ARM repeat"/>
    <property type="match status" value="2"/>
</dbReference>
<comment type="caution">
    <text evidence="6">The sequence shown here is derived from an EMBL/GenBank/DDBJ whole genome shotgun (WGS) entry which is preliminary data.</text>
</comment>
<evidence type="ECO:0000259" key="5">
    <source>
        <dbReference type="Pfam" id="PF25151"/>
    </source>
</evidence>
<reference evidence="6 7" key="1">
    <citation type="journal article" date="2020" name="Microbiol. Resour. Announc.">
        <title>Draft Genome Sequence of a Cladosporium Species Isolated from the Mesophotic Ascidian Didemnum maculosum.</title>
        <authorList>
            <person name="Gioti A."/>
            <person name="Siaperas R."/>
            <person name="Nikolaivits E."/>
            <person name="Le Goff G."/>
            <person name="Ouazzani J."/>
            <person name="Kotoulas G."/>
            <person name="Topakas E."/>
        </authorList>
    </citation>
    <scope>NUCLEOTIDE SEQUENCE [LARGE SCALE GENOMIC DNA]</scope>
    <source>
        <strain evidence="6 7">TM138-S3</strain>
    </source>
</reference>
<dbReference type="GO" id="GO:0005829">
    <property type="term" value="C:cytosol"/>
    <property type="evidence" value="ECO:0007669"/>
    <property type="project" value="TreeGrafter"/>
</dbReference>
<evidence type="ECO:0000259" key="4">
    <source>
        <dbReference type="Pfam" id="PF25150"/>
    </source>
</evidence>
<dbReference type="InterPro" id="IPR051954">
    <property type="entry name" value="tRNA_methyltransferase_THADA"/>
</dbReference>
<dbReference type="EMBL" id="JAAQHG020000006">
    <property type="protein sequence ID" value="KAL1588853.1"/>
    <property type="molecule type" value="Genomic_DNA"/>
</dbReference>
<evidence type="ECO:0000313" key="7">
    <source>
        <dbReference type="Proteomes" id="UP000803884"/>
    </source>
</evidence>
<dbReference type="PANTHER" id="PTHR14387">
    <property type="entry name" value="THADA/DEATH RECEPTOR INTERACTING PROTEIN"/>
    <property type="match status" value="1"/>
</dbReference>
<keyword evidence="2" id="KW-0819">tRNA processing</keyword>
<dbReference type="InterPro" id="IPR016024">
    <property type="entry name" value="ARM-type_fold"/>
</dbReference>
<dbReference type="PANTHER" id="PTHR14387:SF0">
    <property type="entry name" value="DUF2428 DOMAIN-CONTAINING PROTEIN"/>
    <property type="match status" value="1"/>
</dbReference>
<evidence type="ECO:0000256" key="2">
    <source>
        <dbReference type="ARBA" id="ARBA00022694"/>
    </source>
</evidence>
<dbReference type="InterPro" id="IPR056842">
    <property type="entry name" value="THADA-like_TPR_C"/>
</dbReference>
<evidence type="ECO:0008006" key="8">
    <source>
        <dbReference type="Google" id="ProtNLM"/>
    </source>
</evidence>
<accession>A0AB34KVR4</accession>
<keyword evidence="7" id="KW-1185">Reference proteome</keyword>
<dbReference type="GO" id="GO:0030488">
    <property type="term" value="P:tRNA methylation"/>
    <property type="evidence" value="ECO:0007669"/>
    <property type="project" value="TreeGrafter"/>
</dbReference>
<feature type="domain" description="tRNA (32-2'-O)-methyltransferase regulator THADA-like TPR repeats region" evidence="4">
    <location>
        <begin position="257"/>
        <end position="530"/>
    </location>
</feature>
<organism evidence="6 7">
    <name type="scientific">Cladosporium halotolerans</name>
    <dbReference type="NCBI Taxonomy" id="1052096"/>
    <lineage>
        <taxon>Eukaryota</taxon>
        <taxon>Fungi</taxon>
        <taxon>Dikarya</taxon>
        <taxon>Ascomycota</taxon>
        <taxon>Pezizomycotina</taxon>
        <taxon>Dothideomycetes</taxon>
        <taxon>Dothideomycetidae</taxon>
        <taxon>Cladosporiales</taxon>
        <taxon>Cladosporiaceae</taxon>
        <taxon>Cladosporium</taxon>
    </lineage>
</organism>
<feature type="domain" description="tRNA (32-2'-O)-methyltransferase regulator THADA-like C-terminal TPR repeats region" evidence="5">
    <location>
        <begin position="880"/>
        <end position="1025"/>
    </location>
</feature>
<proteinExistence type="inferred from homology"/>
<dbReference type="InterPro" id="IPR056843">
    <property type="entry name" value="THADA-like_TPR"/>
</dbReference>
<dbReference type="Pfam" id="PF26523">
    <property type="entry name" value="Trm732_C"/>
    <property type="match status" value="1"/>
</dbReference>
<dbReference type="Proteomes" id="UP000803884">
    <property type="component" value="Unassembled WGS sequence"/>
</dbReference>
<evidence type="ECO:0000259" key="3">
    <source>
        <dbReference type="Pfam" id="PF10350"/>
    </source>
</evidence>
<feature type="domain" description="DUF2428" evidence="3">
    <location>
        <begin position="649"/>
        <end position="878"/>
    </location>
</feature>
<dbReference type="GeneID" id="96004068"/>
<name>A0AB34KVR4_9PEZI</name>
<comment type="similarity">
    <text evidence="1">Belongs to the THADA family.</text>
</comment>
<dbReference type="Pfam" id="PF25151">
    <property type="entry name" value="TPR_Trm732_C"/>
    <property type="match status" value="1"/>
</dbReference>
<dbReference type="RefSeq" id="XP_069231958.1">
    <property type="nucleotide sequence ID" value="XM_069371230.1"/>
</dbReference>
<evidence type="ECO:0000313" key="6">
    <source>
        <dbReference type="EMBL" id="KAL1588853.1"/>
    </source>
</evidence>
<evidence type="ECO:0000256" key="1">
    <source>
        <dbReference type="ARBA" id="ARBA00010409"/>
    </source>
</evidence>
<dbReference type="InterPro" id="IPR019442">
    <property type="entry name" value="THADA/TRM732_DUF2428"/>
</dbReference>
<gene>
    <name evidence="6" type="ORF">WHR41_02624</name>
</gene>